<feature type="non-terminal residue" evidence="2">
    <location>
        <position position="115"/>
    </location>
</feature>
<sequence length="115" mass="12247">MGTPGTSSSSPGIRTGFPARTPSTNSLASEKSPQQVSALKTTSSLEPATRFALADLITSVLRLDFWDDAEPSSIYQKKVIRTLKTHLEGEESLPDIAALITTIKSDPLVSEDGTI</sequence>
<name>A0A0C2FJR0_9BILA</name>
<dbReference type="EMBL" id="KN756743">
    <property type="protein sequence ID" value="KIH48820.1"/>
    <property type="molecule type" value="Genomic_DNA"/>
</dbReference>
<dbReference type="Proteomes" id="UP000054047">
    <property type="component" value="Unassembled WGS sequence"/>
</dbReference>
<feature type="region of interest" description="Disordered" evidence="1">
    <location>
        <begin position="1"/>
        <end position="42"/>
    </location>
</feature>
<evidence type="ECO:0000313" key="3">
    <source>
        <dbReference type="Proteomes" id="UP000054047"/>
    </source>
</evidence>
<feature type="compositionally biased region" description="Low complexity" evidence="1">
    <location>
        <begin position="1"/>
        <end position="12"/>
    </location>
</feature>
<dbReference type="AlphaFoldDB" id="A0A0C2FJR0"/>
<accession>A0A0C2FJR0</accession>
<organism evidence="2 3">
    <name type="scientific">Ancylostoma duodenale</name>
    <dbReference type="NCBI Taxonomy" id="51022"/>
    <lineage>
        <taxon>Eukaryota</taxon>
        <taxon>Metazoa</taxon>
        <taxon>Ecdysozoa</taxon>
        <taxon>Nematoda</taxon>
        <taxon>Chromadorea</taxon>
        <taxon>Rhabditida</taxon>
        <taxon>Rhabditina</taxon>
        <taxon>Rhabditomorpha</taxon>
        <taxon>Strongyloidea</taxon>
        <taxon>Ancylostomatidae</taxon>
        <taxon>Ancylostomatinae</taxon>
        <taxon>Ancylostoma</taxon>
    </lineage>
</organism>
<keyword evidence="3" id="KW-1185">Reference proteome</keyword>
<protein>
    <submittedName>
        <fullName evidence="2">Uncharacterized protein</fullName>
    </submittedName>
</protein>
<evidence type="ECO:0000313" key="2">
    <source>
        <dbReference type="EMBL" id="KIH48820.1"/>
    </source>
</evidence>
<evidence type="ECO:0000256" key="1">
    <source>
        <dbReference type="SAM" id="MobiDB-lite"/>
    </source>
</evidence>
<feature type="compositionally biased region" description="Polar residues" evidence="1">
    <location>
        <begin position="21"/>
        <end position="42"/>
    </location>
</feature>
<gene>
    <name evidence="2" type="ORF">ANCDUO_21107</name>
</gene>
<reference evidence="2 3" key="1">
    <citation type="submission" date="2013-12" db="EMBL/GenBank/DDBJ databases">
        <title>Draft genome of the parsitic nematode Ancylostoma duodenale.</title>
        <authorList>
            <person name="Mitreva M."/>
        </authorList>
    </citation>
    <scope>NUCLEOTIDE SEQUENCE [LARGE SCALE GENOMIC DNA]</scope>
    <source>
        <strain evidence="2 3">Zhejiang</strain>
    </source>
</reference>
<dbReference type="OrthoDB" id="5866000at2759"/>
<proteinExistence type="predicted"/>